<keyword evidence="1" id="KW-1133">Transmembrane helix</keyword>
<evidence type="ECO:0000256" key="1">
    <source>
        <dbReference type="SAM" id="Phobius"/>
    </source>
</evidence>
<dbReference type="STRING" id="29491.GCA_000820065_02678"/>
<evidence type="ECO:0000313" key="2">
    <source>
        <dbReference type="EMBL" id="ABO91916.1"/>
    </source>
</evidence>
<feature type="transmembrane region" description="Helical" evidence="1">
    <location>
        <begin position="101"/>
        <end position="120"/>
    </location>
</feature>
<feature type="transmembrane region" description="Helical" evidence="1">
    <location>
        <begin position="41"/>
        <end position="59"/>
    </location>
</feature>
<dbReference type="PATRIC" id="fig|382245.13.peg.3932"/>
<gene>
    <name evidence="2" type="ordered locus">ASA_3964</name>
</gene>
<keyword evidence="1" id="KW-0812">Transmembrane</keyword>
<organism evidence="2 3">
    <name type="scientific">Aeromonas salmonicida (strain A449)</name>
    <dbReference type="NCBI Taxonomy" id="382245"/>
    <lineage>
        <taxon>Bacteria</taxon>
        <taxon>Pseudomonadati</taxon>
        <taxon>Pseudomonadota</taxon>
        <taxon>Gammaproteobacteria</taxon>
        <taxon>Aeromonadales</taxon>
        <taxon>Aeromonadaceae</taxon>
        <taxon>Aeromonas</taxon>
    </lineage>
</organism>
<dbReference type="eggNOG" id="ENOG5031GYK">
    <property type="taxonomic scope" value="Bacteria"/>
</dbReference>
<dbReference type="KEGG" id="asa:ASA_3964"/>
<protein>
    <recommendedName>
        <fullName evidence="4">YijD family membrane protein</fullName>
    </recommendedName>
</protein>
<dbReference type="Proteomes" id="UP000000225">
    <property type="component" value="Chromosome"/>
</dbReference>
<accession>A4SSP4</accession>
<evidence type="ECO:0000313" key="3">
    <source>
        <dbReference type="Proteomes" id="UP000000225"/>
    </source>
</evidence>
<feature type="transmembrane region" description="Helical" evidence="1">
    <location>
        <begin position="71"/>
        <end position="89"/>
    </location>
</feature>
<proteinExistence type="predicted"/>
<reference evidence="3" key="1">
    <citation type="journal article" date="2008" name="BMC Genomics">
        <title>The genome of Aeromonas salmonicida subsp. salmonicida A449: insights into the evolution of a fish pathogen.</title>
        <authorList>
            <person name="Reith M.E."/>
            <person name="Singh R.K."/>
            <person name="Curtis B."/>
            <person name="Boyd J.M."/>
            <person name="Bouevitch A."/>
            <person name="Kimball J."/>
            <person name="Munholland J."/>
            <person name="Murphy C."/>
            <person name="Sarty D."/>
            <person name="Williams J."/>
            <person name="Nash J.H."/>
            <person name="Johnson S.C."/>
            <person name="Brown L.L."/>
        </authorList>
    </citation>
    <scope>NUCLEOTIDE SEQUENCE [LARGE SCALE GENOMIC DNA]</scope>
    <source>
        <strain evidence="3">A449</strain>
    </source>
</reference>
<dbReference type="EMBL" id="CP000644">
    <property type="protein sequence ID" value="ABO91916.1"/>
    <property type="molecule type" value="Genomic_DNA"/>
</dbReference>
<sequence length="128" mass="13928">MDSSMHDQNLIPKKPLLLALLVGICGDASLSALSALTEPAVPFSFFPMIALVLAAYQLYQHYRHVSLEGNTPVCMLLCFFIGGFGHAALVKVQYPELGSNFFSLIMMLLLLAVLSIKLGISVGKKEKE</sequence>
<dbReference type="HOGENOM" id="CLU_138008_1_0_6"/>
<keyword evidence="1" id="KW-0472">Membrane</keyword>
<name>A4SSP4_AERS4</name>
<dbReference type="AlphaFoldDB" id="A4SSP4"/>
<evidence type="ECO:0008006" key="4">
    <source>
        <dbReference type="Google" id="ProtNLM"/>
    </source>
</evidence>
<dbReference type="InterPro" id="IPR009867">
    <property type="entry name" value="DUF1422"/>
</dbReference>
<dbReference type="NCBIfam" id="NF008278">
    <property type="entry name" value="PRK11056.1"/>
    <property type="match status" value="1"/>
</dbReference>
<dbReference type="Pfam" id="PF07226">
    <property type="entry name" value="DUF1422"/>
    <property type="match status" value="1"/>
</dbReference>